<evidence type="ECO:0000313" key="2">
    <source>
        <dbReference type="Proteomes" id="UP000199673"/>
    </source>
</evidence>
<dbReference type="AlphaFoldDB" id="A0A1I6ZSQ2"/>
<sequence>MIKKPAFGSFELNKLEPSIVGFQWKFEKHVKYILFIKILN</sequence>
<gene>
    <name evidence="1" type="ORF">SAMN04489724_1445</name>
</gene>
<organism evidence="1 2">
    <name type="scientific">Algoriphagus locisalis</name>
    <dbReference type="NCBI Taxonomy" id="305507"/>
    <lineage>
        <taxon>Bacteria</taxon>
        <taxon>Pseudomonadati</taxon>
        <taxon>Bacteroidota</taxon>
        <taxon>Cytophagia</taxon>
        <taxon>Cytophagales</taxon>
        <taxon>Cyclobacteriaceae</taxon>
        <taxon>Algoriphagus</taxon>
    </lineage>
</organism>
<accession>A0A1I6ZSQ2</accession>
<reference evidence="2" key="1">
    <citation type="submission" date="2016-10" db="EMBL/GenBank/DDBJ databases">
        <authorList>
            <person name="Varghese N."/>
            <person name="Submissions S."/>
        </authorList>
    </citation>
    <scope>NUCLEOTIDE SEQUENCE [LARGE SCALE GENOMIC DNA]</scope>
    <source>
        <strain evidence="2">DSM 23445</strain>
    </source>
</reference>
<dbReference type="EMBL" id="FPBF01000002">
    <property type="protein sequence ID" value="SFT65724.1"/>
    <property type="molecule type" value="Genomic_DNA"/>
</dbReference>
<dbReference type="STRING" id="305507.SAMN04489724_1445"/>
<dbReference type="Proteomes" id="UP000199673">
    <property type="component" value="Unassembled WGS sequence"/>
</dbReference>
<keyword evidence="2" id="KW-1185">Reference proteome</keyword>
<name>A0A1I6ZSQ2_9BACT</name>
<dbReference type="RefSeq" id="WP_280140997.1">
    <property type="nucleotide sequence ID" value="NZ_FPBF01000002.1"/>
</dbReference>
<protein>
    <submittedName>
        <fullName evidence="1">Uncharacterized protein</fullName>
    </submittedName>
</protein>
<evidence type="ECO:0000313" key="1">
    <source>
        <dbReference type="EMBL" id="SFT65724.1"/>
    </source>
</evidence>
<proteinExistence type="predicted"/>